<dbReference type="STRING" id="1134406.ADN00_04040"/>
<dbReference type="CDD" id="cd06460">
    <property type="entry name" value="M32_Taq"/>
    <property type="match status" value="1"/>
</dbReference>
<organism evidence="4 5">
    <name type="scientific">Ornatilinea apprima</name>
    <dbReference type="NCBI Taxonomy" id="1134406"/>
    <lineage>
        <taxon>Bacteria</taxon>
        <taxon>Bacillati</taxon>
        <taxon>Chloroflexota</taxon>
        <taxon>Anaerolineae</taxon>
        <taxon>Anaerolineales</taxon>
        <taxon>Anaerolineaceae</taxon>
        <taxon>Ornatilinea</taxon>
    </lineage>
</organism>
<feature type="binding site" evidence="2">
    <location>
        <position position="290"/>
    </location>
    <ligand>
        <name>Zn(2+)</name>
        <dbReference type="ChEBI" id="CHEBI:29105"/>
        <note>catalytic</note>
    </ligand>
</feature>
<dbReference type="GO" id="GO:0004181">
    <property type="term" value="F:metallocarboxypeptidase activity"/>
    <property type="evidence" value="ECO:0007669"/>
    <property type="project" value="UniProtKB-UniRule"/>
</dbReference>
<evidence type="ECO:0000313" key="5">
    <source>
        <dbReference type="Proteomes" id="UP000050417"/>
    </source>
</evidence>
<dbReference type="EMBL" id="LGCL01000015">
    <property type="protein sequence ID" value="KPL79233.1"/>
    <property type="molecule type" value="Genomic_DNA"/>
</dbReference>
<evidence type="ECO:0000313" key="4">
    <source>
        <dbReference type="EMBL" id="KPL79233.1"/>
    </source>
</evidence>
<dbReference type="EC" id="3.4.17.19" evidence="1"/>
<dbReference type="PANTHER" id="PTHR34217">
    <property type="entry name" value="METAL-DEPENDENT CARBOXYPEPTIDASE"/>
    <property type="match status" value="1"/>
</dbReference>
<keyword evidence="1" id="KW-0482">Metalloprotease</keyword>
<feature type="active site" description="Proton donor/acceptor" evidence="3">
    <location>
        <position position="261"/>
    </location>
</feature>
<dbReference type="PROSITE" id="PS52034">
    <property type="entry name" value="PEPTIDASE_M32"/>
    <property type="match status" value="1"/>
</dbReference>
<dbReference type="PRINTS" id="PR00998">
    <property type="entry name" value="CRBOXYPTASET"/>
</dbReference>
<keyword evidence="1" id="KW-0645">Protease</keyword>
<reference evidence="4 5" key="1">
    <citation type="submission" date="2015-07" db="EMBL/GenBank/DDBJ databases">
        <title>Genome sequence of Ornatilinea apprima DSM 23815.</title>
        <authorList>
            <person name="Hemp J."/>
            <person name="Ward L.M."/>
            <person name="Pace L.A."/>
            <person name="Fischer W.W."/>
        </authorList>
    </citation>
    <scope>NUCLEOTIDE SEQUENCE [LARGE SCALE GENOMIC DNA]</scope>
    <source>
        <strain evidence="4 5">P3M-1</strain>
    </source>
</reference>
<keyword evidence="1 4" id="KW-0121">Carboxypeptidase</keyword>
<proteinExistence type="inferred from homology"/>
<keyword evidence="1" id="KW-0378">Hydrolase</keyword>
<comment type="caution">
    <text evidence="4">The sequence shown here is derived from an EMBL/GenBank/DDBJ whole genome shotgun (WGS) entry which is preliminary data.</text>
</comment>
<dbReference type="OrthoDB" id="9772308at2"/>
<name>A0A0P6Y2U3_9CHLR</name>
<comment type="cofactor">
    <cofactor evidence="2">
        <name>Zn(2+)</name>
        <dbReference type="ChEBI" id="CHEBI:29105"/>
    </cofactor>
    <text evidence="2">Binds 1 zinc ion per subunit.</text>
</comment>
<dbReference type="GO" id="GO:0046872">
    <property type="term" value="F:metal ion binding"/>
    <property type="evidence" value="ECO:0007669"/>
    <property type="project" value="UniProtKB-KW"/>
</dbReference>
<keyword evidence="5" id="KW-1185">Reference proteome</keyword>
<sequence>MEQLKALLGEINDLVGAEAVLGWDQQTYMPKAGAEDRGSQLATLAKIRHEKSTCDELGQLLDDLKSYETHLDPDSDEACLIKLARRNYEKQTKVSAEWVGEFAKITTIGQSEWEKARAENNFEAFRPVLEQIFELRRAYADFFKPYDHIYDPMLDDFEPGLKTAEVKEIFSKLRPQQVELIRQIAEKPEIDDSFVYLDYSEQGQWDFGVRVLNDFGFDWNRSRQDKSAHPFTTSFGIDDVRITTRFVPNLGTSSLFSTMHEGGHALYELGFDHALARTPLAAGASMAVHESQSRMWENMVGRSKAFWKHYYPLYQETFRSILGNVSMEDYYRGINKVKPSLIRVEADEATYNLHIMLRLELEIAVMEGQLAVRDLPAAWNARMEEYLGIVPPNDAKGVLQDVHWSGGMMGYFPTYALGNLVSAQLWECIQRDLPNLEEQIEAGKFDELLGWLREKIHRHGAKFEPQDLVKRVTGSKINPDAYMRYLSEKFSAIYDL</sequence>
<dbReference type="PANTHER" id="PTHR34217:SF1">
    <property type="entry name" value="CARBOXYPEPTIDASE 1"/>
    <property type="match status" value="1"/>
</dbReference>
<dbReference type="PIRSF" id="PIRSF006615">
    <property type="entry name" value="Zn_crbxpep_Taq"/>
    <property type="match status" value="1"/>
</dbReference>
<comment type="function">
    <text evidence="1">Broad specificity carboxypetidase that releases amino acids sequentially from the C-terminus, including neutral, aromatic, polar and basic residues.</text>
</comment>
<dbReference type="Proteomes" id="UP000050417">
    <property type="component" value="Unassembled WGS sequence"/>
</dbReference>
<dbReference type="PATRIC" id="fig|1134406.4.peg.163"/>
<evidence type="ECO:0000256" key="3">
    <source>
        <dbReference type="PIRSR" id="PIRSR006615-2"/>
    </source>
</evidence>
<feature type="binding site" evidence="2">
    <location>
        <position position="260"/>
    </location>
    <ligand>
        <name>Zn(2+)</name>
        <dbReference type="ChEBI" id="CHEBI:29105"/>
        <note>catalytic</note>
    </ligand>
</feature>
<gene>
    <name evidence="4" type="ORF">ADN00_04040</name>
</gene>
<dbReference type="SUPFAM" id="SSF55486">
    <property type="entry name" value="Metalloproteases ('zincins'), catalytic domain"/>
    <property type="match status" value="1"/>
</dbReference>
<dbReference type="InterPro" id="IPR001333">
    <property type="entry name" value="Peptidase_M32_Taq"/>
</dbReference>
<dbReference type="AlphaFoldDB" id="A0A0P6Y2U3"/>
<evidence type="ECO:0000256" key="2">
    <source>
        <dbReference type="PIRSR" id="PIRSR006615-1"/>
    </source>
</evidence>
<dbReference type="Gene3D" id="1.10.1370.30">
    <property type="match status" value="1"/>
</dbReference>
<feature type="binding site" evidence="2">
    <location>
        <position position="264"/>
    </location>
    <ligand>
        <name>Zn(2+)</name>
        <dbReference type="ChEBI" id="CHEBI:29105"/>
        <note>catalytic</note>
    </ligand>
</feature>
<accession>A0A0P6Y2U3</accession>
<dbReference type="GO" id="GO:0006508">
    <property type="term" value="P:proteolysis"/>
    <property type="evidence" value="ECO:0007669"/>
    <property type="project" value="UniProtKB-UniRule"/>
</dbReference>
<evidence type="ECO:0000256" key="1">
    <source>
        <dbReference type="PIRNR" id="PIRNR006615"/>
    </source>
</evidence>
<dbReference type="Pfam" id="PF02074">
    <property type="entry name" value="Peptidase_M32"/>
    <property type="match status" value="1"/>
</dbReference>
<comment type="catalytic activity">
    <reaction evidence="1">
        <text>Release of a C-terminal amino acid with broad specificity, except for -Pro.</text>
        <dbReference type="EC" id="3.4.17.19"/>
    </reaction>
</comment>
<keyword evidence="2" id="KW-0862">Zinc</keyword>
<comment type="similarity">
    <text evidence="1">Belongs to the peptidase M32 family.</text>
</comment>
<protein>
    <recommendedName>
        <fullName evidence="1">Metal-dependent carboxypeptidase</fullName>
        <ecNumber evidence="1">3.4.17.19</ecNumber>
    </recommendedName>
</protein>
<keyword evidence="1 2" id="KW-0479">Metal-binding</keyword>